<reference evidence="3 4" key="1">
    <citation type="submission" date="2020-08" db="EMBL/GenBank/DDBJ databases">
        <title>Genome public.</title>
        <authorList>
            <person name="Liu C."/>
            <person name="Sun Q."/>
        </authorList>
    </citation>
    <scope>NUCLEOTIDE SEQUENCE [LARGE SCALE GENOMIC DNA]</scope>
    <source>
        <strain evidence="3 4">M2</strain>
    </source>
</reference>
<dbReference type="InterPro" id="IPR012347">
    <property type="entry name" value="Ferritin-like"/>
</dbReference>
<gene>
    <name evidence="3" type="ORF">H8S02_08955</name>
</gene>
<dbReference type="CDD" id="cd01051">
    <property type="entry name" value="Mn_catalase"/>
    <property type="match status" value="1"/>
</dbReference>
<evidence type="ECO:0000256" key="1">
    <source>
        <dbReference type="ARBA" id="ARBA00007644"/>
    </source>
</evidence>
<evidence type="ECO:0000256" key="2">
    <source>
        <dbReference type="SAM" id="MobiDB-lite"/>
    </source>
</evidence>
<dbReference type="Proteomes" id="UP000641741">
    <property type="component" value="Unassembled WGS sequence"/>
</dbReference>
<accession>A0ABR7GP32</accession>
<dbReference type="SUPFAM" id="SSF47240">
    <property type="entry name" value="Ferritin-like"/>
    <property type="match status" value="1"/>
</dbReference>
<dbReference type="InterPro" id="IPR009078">
    <property type="entry name" value="Ferritin-like_SF"/>
</dbReference>
<dbReference type="Pfam" id="PF05067">
    <property type="entry name" value="Mn_catalase"/>
    <property type="match status" value="1"/>
</dbReference>
<evidence type="ECO:0000313" key="3">
    <source>
        <dbReference type="EMBL" id="MBC5696073.1"/>
    </source>
</evidence>
<name>A0ABR7GP32_9FIRM</name>
<organism evidence="3 4">
    <name type="scientific">Agathobaculum hominis</name>
    <dbReference type="NCBI Taxonomy" id="2763014"/>
    <lineage>
        <taxon>Bacteria</taxon>
        <taxon>Bacillati</taxon>
        <taxon>Bacillota</taxon>
        <taxon>Clostridia</taxon>
        <taxon>Eubacteriales</taxon>
        <taxon>Butyricicoccaceae</taxon>
        <taxon>Agathobaculum</taxon>
    </lineage>
</organism>
<dbReference type="InterPro" id="IPR039377">
    <property type="entry name" value="Mn_catalase_dom"/>
</dbReference>
<keyword evidence="4" id="KW-1185">Reference proteome</keyword>
<comment type="similarity">
    <text evidence="1">Belongs to the manganese catalase family.</text>
</comment>
<dbReference type="RefSeq" id="WP_186970232.1">
    <property type="nucleotide sequence ID" value="NZ_JACOPK010000007.1"/>
</dbReference>
<sequence>MWSYDKRLQFPVKIKNPDPQLAKIVISQLGGPDGELGASMRYLNQRYAMPYKECKGILTDIGTEELAHMEMISSILYQLTRNLTPEQIREGGFDAYFVDHTTGIYPQSAAGIPWSAATFQSKGDPITDLFEDMAAEQKARSTYDNLLRLIDDPDVREPLKFLREREVVHFQRFGDALSVVQSNLDAKNYYAWNPAFDVRPRERSAPAPSRPYPMQNRNGITAPRE</sequence>
<feature type="region of interest" description="Disordered" evidence="2">
    <location>
        <begin position="201"/>
        <end position="225"/>
    </location>
</feature>
<proteinExistence type="inferred from homology"/>
<comment type="caution">
    <text evidence="3">The sequence shown here is derived from an EMBL/GenBank/DDBJ whole genome shotgun (WGS) entry which is preliminary data.</text>
</comment>
<dbReference type="InterPro" id="IPR007760">
    <property type="entry name" value="Mn_catalase"/>
</dbReference>
<protein>
    <submittedName>
        <fullName evidence="3">Manganese catalase family protein</fullName>
    </submittedName>
</protein>
<dbReference type="Gene3D" id="1.20.1260.10">
    <property type="match status" value="1"/>
</dbReference>
<dbReference type="EMBL" id="JACOPK010000007">
    <property type="protein sequence ID" value="MBC5696073.1"/>
    <property type="molecule type" value="Genomic_DNA"/>
</dbReference>
<evidence type="ECO:0000313" key="4">
    <source>
        <dbReference type="Proteomes" id="UP000641741"/>
    </source>
</evidence>